<proteinExistence type="predicted"/>
<evidence type="ECO:0008006" key="3">
    <source>
        <dbReference type="Google" id="ProtNLM"/>
    </source>
</evidence>
<evidence type="ECO:0000313" key="1">
    <source>
        <dbReference type="EMBL" id="KAK6955051.1"/>
    </source>
</evidence>
<keyword evidence="2" id="KW-1185">Reference proteome</keyword>
<organism evidence="1 2">
    <name type="scientific">Daldinia eschscholtzii</name>
    <dbReference type="NCBI Taxonomy" id="292717"/>
    <lineage>
        <taxon>Eukaryota</taxon>
        <taxon>Fungi</taxon>
        <taxon>Dikarya</taxon>
        <taxon>Ascomycota</taxon>
        <taxon>Pezizomycotina</taxon>
        <taxon>Sordariomycetes</taxon>
        <taxon>Xylariomycetidae</taxon>
        <taxon>Xylariales</taxon>
        <taxon>Hypoxylaceae</taxon>
        <taxon>Daldinia</taxon>
    </lineage>
</organism>
<comment type="caution">
    <text evidence="1">The sequence shown here is derived from an EMBL/GenBank/DDBJ whole genome shotgun (WGS) entry which is preliminary data.</text>
</comment>
<dbReference type="InterPro" id="IPR032710">
    <property type="entry name" value="NTF2-like_dom_sf"/>
</dbReference>
<name>A0AAX6MS99_9PEZI</name>
<evidence type="ECO:0000313" key="2">
    <source>
        <dbReference type="Proteomes" id="UP001369815"/>
    </source>
</evidence>
<reference evidence="1 2" key="1">
    <citation type="journal article" date="2024" name="Front Chem Biol">
        <title>Unveiling the potential of Daldinia eschscholtzii MFLUCC 19-0629 through bioactivity and bioinformatics studies for enhanced sustainable agriculture production.</title>
        <authorList>
            <person name="Brooks S."/>
            <person name="Weaver J.A."/>
            <person name="Klomchit A."/>
            <person name="Alharthi S.A."/>
            <person name="Onlamun T."/>
            <person name="Nurani R."/>
            <person name="Vong T.K."/>
            <person name="Alberti F."/>
            <person name="Greco C."/>
        </authorList>
    </citation>
    <scope>NUCLEOTIDE SEQUENCE [LARGE SCALE GENOMIC DNA]</scope>
    <source>
        <strain evidence="1">MFLUCC 19-0629</strain>
    </source>
</reference>
<dbReference type="SUPFAM" id="SSF54427">
    <property type="entry name" value="NTF2-like"/>
    <property type="match status" value="1"/>
</dbReference>
<protein>
    <recommendedName>
        <fullName evidence="3">SnoaL-like domain-containing protein</fullName>
    </recommendedName>
</protein>
<dbReference type="Proteomes" id="UP001369815">
    <property type="component" value="Unassembled WGS sequence"/>
</dbReference>
<dbReference type="AlphaFoldDB" id="A0AAX6MS99"/>
<accession>A0AAX6MS99</accession>
<sequence length="154" mass="17624">MADFREVLQKTINAFVENNTLGVKNKDVTLFSAILTDDCIRMYRPLSFIQRYPQFFKTQITNADFEAQMRVELQTMKDVSQKISRTVIDTVERRATLWGELTVTTADGSVSKVEVIWDLNFSEDGTRVSQVMQFVDTYESTKVLEQILAKAGAH</sequence>
<dbReference type="EMBL" id="JBANMG010000003">
    <property type="protein sequence ID" value="KAK6955051.1"/>
    <property type="molecule type" value="Genomic_DNA"/>
</dbReference>
<gene>
    <name evidence="1" type="ORF">Daesc_002681</name>
</gene>